<evidence type="ECO:0008006" key="4">
    <source>
        <dbReference type="Google" id="ProtNLM"/>
    </source>
</evidence>
<protein>
    <recommendedName>
        <fullName evidence="4">ATP-binding protein</fullName>
    </recommendedName>
</protein>
<evidence type="ECO:0000256" key="1">
    <source>
        <dbReference type="SAM" id="MobiDB-lite"/>
    </source>
</evidence>
<dbReference type="InterPro" id="IPR036890">
    <property type="entry name" value="HATPase_C_sf"/>
</dbReference>
<gene>
    <name evidence="2" type="ORF">JOF53_003620</name>
</gene>
<feature type="compositionally biased region" description="Polar residues" evidence="1">
    <location>
        <begin position="1"/>
        <end position="15"/>
    </location>
</feature>
<reference evidence="2 3" key="1">
    <citation type="submission" date="2021-03" db="EMBL/GenBank/DDBJ databases">
        <title>Sequencing the genomes of 1000 actinobacteria strains.</title>
        <authorList>
            <person name="Klenk H.-P."/>
        </authorList>
    </citation>
    <scope>NUCLEOTIDE SEQUENCE [LARGE SCALE GENOMIC DNA]</scope>
    <source>
        <strain evidence="2 3">DSM 44580</strain>
    </source>
</reference>
<accession>A0ABS5ADT5</accession>
<proteinExistence type="predicted"/>
<evidence type="ECO:0000313" key="2">
    <source>
        <dbReference type="EMBL" id="MBP2474748.1"/>
    </source>
</evidence>
<dbReference type="Gene3D" id="3.30.565.10">
    <property type="entry name" value="Histidine kinase-like ATPase, C-terminal domain"/>
    <property type="match status" value="1"/>
</dbReference>
<dbReference type="EMBL" id="JAGIOO010000001">
    <property type="protein sequence ID" value="MBP2474748.1"/>
    <property type="molecule type" value="Genomic_DNA"/>
</dbReference>
<organism evidence="2 3">
    <name type="scientific">Crossiella equi</name>
    <dbReference type="NCBI Taxonomy" id="130796"/>
    <lineage>
        <taxon>Bacteria</taxon>
        <taxon>Bacillati</taxon>
        <taxon>Actinomycetota</taxon>
        <taxon>Actinomycetes</taxon>
        <taxon>Pseudonocardiales</taxon>
        <taxon>Pseudonocardiaceae</taxon>
        <taxon>Crossiella</taxon>
    </lineage>
</organism>
<dbReference type="Proteomes" id="UP001519363">
    <property type="component" value="Unassembled WGS sequence"/>
</dbReference>
<keyword evidence="3" id="KW-1185">Reference proteome</keyword>
<name>A0ABS5ADT5_9PSEU</name>
<dbReference type="SUPFAM" id="SSF55874">
    <property type="entry name" value="ATPase domain of HSP90 chaperone/DNA topoisomerase II/histidine kinase"/>
    <property type="match status" value="1"/>
</dbReference>
<feature type="region of interest" description="Disordered" evidence="1">
    <location>
        <begin position="1"/>
        <end position="24"/>
    </location>
</feature>
<comment type="caution">
    <text evidence="2">The sequence shown here is derived from an EMBL/GenBank/DDBJ whole genome shotgun (WGS) entry which is preliminary data.</text>
</comment>
<dbReference type="Pfam" id="PF13589">
    <property type="entry name" value="HATPase_c_3"/>
    <property type="match status" value="1"/>
</dbReference>
<sequence length="501" mass="55422">MSMTEWSASVPTTGSVELPPDPSAMDAIGRNHSFQTALADLVDNSIDAGATHVLIRFVRAEGRLCSLYVVDNGRGISPGRIDEAMRVGGRREYGAADLGRFGIGLKAASFSQARELTVLSQAAGAPAVGRRWRLNATTTGFLCDVVPEDFAAGELHEARGIPSTGTGTVIRWDAVGGFPSSREGSAVERFVHHKIDEASAHLGLVFHRLLDDGRITIVFDVHDADAPGPTSQIQVKPVNPFRYHRTGATGFPKDLKATAGGMELTFRCHVWPPGSKATEFRINGRAADHQGLYFYRRDRLLQFGGWEGVHASHARLQLARVEVEIDGDVETLFQMNPEKSRVQVRPGFSQACADAVADDGTTFDDYFQLVEGLFQESRKRDQSRKAMIPPGRGFSPSLRGTIEREIPAADADPIDIRWDDFEGDAFFEIDREEQTIWLNKRYRKMLLGDRHGGLNDLPLLKTLVYLLMEDVFKGDYLGPRDKDNVELWKSLLTTAVQAERR</sequence>
<evidence type="ECO:0000313" key="3">
    <source>
        <dbReference type="Proteomes" id="UP001519363"/>
    </source>
</evidence>